<protein>
    <submittedName>
        <fullName evidence="2">Uncharacterized protein</fullName>
    </submittedName>
</protein>
<dbReference type="EMBL" id="JH687398">
    <property type="protein sequence ID" value="EIM80378.1"/>
    <property type="molecule type" value="Genomic_DNA"/>
</dbReference>
<keyword evidence="3" id="KW-1185">Reference proteome</keyword>
<dbReference type="RefSeq" id="XP_007310374.1">
    <property type="nucleotide sequence ID" value="XM_007310312.1"/>
</dbReference>
<proteinExistence type="predicted"/>
<dbReference type="Proteomes" id="UP000053927">
    <property type="component" value="Unassembled WGS sequence"/>
</dbReference>
<feature type="non-terminal residue" evidence="2">
    <location>
        <position position="1"/>
    </location>
</feature>
<dbReference type="PANTHER" id="PTHR40465:SF1">
    <property type="entry name" value="DUF6534 DOMAIN-CONTAINING PROTEIN"/>
    <property type="match status" value="1"/>
</dbReference>
<reference evidence="3" key="1">
    <citation type="journal article" date="2012" name="Science">
        <title>The Paleozoic origin of enzymatic lignin decomposition reconstructed from 31 fungal genomes.</title>
        <authorList>
            <person name="Floudas D."/>
            <person name="Binder M."/>
            <person name="Riley R."/>
            <person name="Barry K."/>
            <person name="Blanchette R.A."/>
            <person name="Henrissat B."/>
            <person name="Martinez A.T."/>
            <person name="Otillar R."/>
            <person name="Spatafora J.W."/>
            <person name="Yadav J.S."/>
            <person name="Aerts A."/>
            <person name="Benoit I."/>
            <person name="Boyd A."/>
            <person name="Carlson A."/>
            <person name="Copeland A."/>
            <person name="Coutinho P.M."/>
            <person name="de Vries R.P."/>
            <person name="Ferreira P."/>
            <person name="Findley K."/>
            <person name="Foster B."/>
            <person name="Gaskell J."/>
            <person name="Glotzer D."/>
            <person name="Gorecki P."/>
            <person name="Heitman J."/>
            <person name="Hesse C."/>
            <person name="Hori C."/>
            <person name="Igarashi K."/>
            <person name="Jurgens J.A."/>
            <person name="Kallen N."/>
            <person name="Kersten P."/>
            <person name="Kohler A."/>
            <person name="Kuees U."/>
            <person name="Kumar T.K.A."/>
            <person name="Kuo A."/>
            <person name="LaButti K."/>
            <person name="Larrondo L.F."/>
            <person name="Lindquist E."/>
            <person name="Ling A."/>
            <person name="Lombard V."/>
            <person name="Lucas S."/>
            <person name="Lundell T."/>
            <person name="Martin R."/>
            <person name="McLaughlin D.J."/>
            <person name="Morgenstern I."/>
            <person name="Morin E."/>
            <person name="Murat C."/>
            <person name="Nagy L.G."/>
            <person name="Nolan M."/>
            <person name="Ohm R.A."/>
            <person name="Patyshakuliyeva A."/>
            <person name="Rokas A."/>
            <person name="Ruiz-Duenas F.J."/>
            <person name="Sabat G."/>
            <person name="Salamov A."/>
            <person name="Samejima M."/>
            <person name="Schmutz J."/>
            <person name="Slot J.C."/>
            <person name="St John F."/>
            <person name="Stenlid J."/>
            <person name="Sun H."/>
            <person name="Sun S."/>
            <person name="Syed K."/>
            <person name="Tsang A."/>
            <person name="Wiebenga A."/>
            <person name="Young D."/>
            <person name="Pisabarro A."/>
            <person name="Eastwood D.C."/>
            <person name="Martin F."/>
            <person name="Cullen D."/>
            <person name="Grigoriev I.V."/>
            <person name="Hibbett D.S."/>
        </authorList>
    </citation>
    <scope>NUCLEOTIDE SEQUENCE [LARGE SCALE GENOMIC DNA]</scope>
    <source>
        <strain evidence="3">FP-91666</strain>
    </source>
</reference>
<keyword evidence="1" id="KW-1133">Transmembrane helix</keyword>
<evidence type="ECO:0000313" key="2">
    <source>
        <dbReference type="EMBL" id="EIM80378.1"/>
    </source>
</evidence>
<dbReference type="GeneID" id="18804315"/>
<keyword evidence="1" id="KW-0812">Transmembrane</keyword>
<organism evidence="2 3">
    <name type="scientific">Stereum hirsutum (strain FP-91666)</name>
    <name type="common">White-rot fungus</name>
    <dbReference type="NCBI Taxonomy" id="721885"/>
    <lineage>
        <taxon>Eukaryota</taxon>
        <taxon>Fungi</taxon>
        <taxon>Dikarya</taxon>
        <taxon>Basidiomycota</taxon>
        <taxon>Agaricomycotina</taxon>
        <taxon>Agaricomycetes</taxon>
        <taxon>Russulales</taxon>
        <taxon>Stereaceae</taxon>
        <taxon>Stereum</taxon>
    </lineage>
</organism>
<dbReference type="PANTHER" id="PTHR40465">
    <property type="entry name" value="CHROMOSOME 1, WHOLE GENOME SHOTGUN SEQUENCE"/>
    <property type="match status" value="1"/>
</dbReference>
<gene>
    <name evidence="2" type="ORF">STEHIDRAFT_23502</name>
</gene>
<accession>R7RZV1</accession>
<dbReference type="AlphaFoldDB" id="R7RZV1"/>
<evidence type="ECO:0000256" key="1">
    <source>
        <dbReference type="SAM" id="Phobius"/>
    </source>
</evidence>
<keyword evidence="1" id="KW-0472">Membrane</keyword>
<feature type="transmembrane region" description="Helical" evidence="1">
    <location>
        <begin position="67"/>
        <end position="88"/>
    </location>
</feature>
<feature type="transmembrane region" description="Helical" evidence="1">
    <location>
        <begin position="37"/>
        <end position="55"/>
    </location>
</feature>
<dbReference type="OMA" id="CETVHTA"/>
<feature type="transmembrane region" description="Helical" evidence="1">
    <location>
        <begin position="100"/>
        <end position="126"/>
    </location>
</feature>
<sequence>ICETVHTALFWVYLYHMSIISFGNQDKLLEGHWSVNYSVFVHGVVSATIQAYYAYRVYILSGRIHISLISWSVSLLEIGGSLTVTVFLHQYGPVIYGQRFVWLSTATIACDVFIDVLNTTALCYWLHRLRSG</sequence>
<evidence type="ECO:0000313" key="3">
    <source>
        <dbReference type="Proteomes" id="UP000053927"/>
    </source>
</evidence>
<dbReference type="KEGG" id="shs:STEHIDRAFT_23502"/>
<name>R7RZV1_STEHR</name>
<dbReference type="OrthoDB" id="3231781at2759"/>
<feature type="non-terminal residue" evidence="2">
    <location>
        <position position="132"/>
    </location>
</feature>